<dbReference type="SUPFAM" id="SSF52833">
    <property type="entry name" value="Thioredoxin-like"/>
    <property type="match status" value="1"/>
</dbReference>
<dbReference type="SUPFAM" id="SSF47473">
    <property type="entry name" value="EF-hand"/>
    <property type="match status" value="1"/>
</dbReference>
<dbReference type="PROSITE" id="PS51352">
    <property type="entry name" value="THIOREDOXIN_2"/>
    <property type="match status" value="1"/>
</dbReference>
<dbReference type="NCBIfam" id="NF038285">
    <property type="entry name" value="deiodinase_rel"/>
    <property type="match status" value="1"/>
</dbReference>
<dbReference type="InterPro" id="IPR000643">
    <property type="entry name" value="Iodothyronine_deiodinase"/>
</dbReference>
<gene>
    <name evidence="4" type="ORF">BSF38_05540</name>
</gene>
<dbReference type="PANTHER" id="PTHR11781">
    <property type="entry name" value="IODOTHYRONINE DEIODINASE"/>
    <property type="match status" value="1"/>
</dbReference>
<dbReference type="Proteomes" id="UP000186309">
    <property type="component" value="Chromosome"/>
</dbReference>
<dbReference type="Gene3D" id="1.10.238.10">
    <property type="entry name" value="EF-hand"/>
    <property type="match status" value="1"/>
</dbReference>
<proteinExistence type="predicted"/>
<feature type="signal peptide" evidence="1">
    <location>
        <begin position="1"/>
        <end position="26"/>
    </location>
</feature>
<dbReference type="GO" id="GO:0005509">
    <property type="term" value="F:calcium ion binding"/>
    <property type="evidence" value="ECO:0007669"/>
    <property type="project" value="InterPro"/>
</dbReference>
<dbReference type="InterPro" id="IPR036249">
    <property type="entry name" value="Thioredoxin-like_sf"/>
</dbReference>
<name>A0A1U7CYC2_9BACT</name>
<feature type="chain" id="PRO_5011984592" description="Iodothyronine deiodinase" evidence="1">
    <location>
        <begin position="27"/>
        <end position="409"/>
    </location>
</feature>
<feature type="domain" description="Thioredoxin" evidence="3">
    <location>
        <begin position="217"/>
        <end position="386"/>
    </location>
</feature>
<dbReference type="PANTHER" id="PTHR11781:SF22">
    <property type="entry name" value="TYPE I IODOTHYRONINE DEIODINASE"/>
    <property type="match status" value="1"/>
</dbReference>
<dbReference type="PROSITE" id="PS50222">
    <property type="entry name" value="EF_HAND_2"/>
    <property type="match status" value="1"/>
</dbReference>
<reference evidence="5" key="1">
    <citation type="submission" date="2016-12" db="EMBL/GenBank/DDBJ databases">
        <title>Comparative genomics of four Isosphaeraceae planctomycetes: a common pool of plasmids and glycoside hydrolase genes.</title>
        <authorList>
            <person name="Ivanova A."/>
        </authorList>
    </citation>
    <scope>NUCLEOTIDE SEQUENCE [LARGE SCALE GENOMIC DNA]</scope>
    <source>
        <strain evidence="5">PX4</strain>
    </source>
</reference>
<evidence type="ECO:0000256" key="1">
    <source>
        <dbReference type="SAM" id="SignalP"/>
    </source>
</evidence>
<accession>A0A1U7CYC2</accession>
<dbReference type="InterPro" id="IPR002048">
    <property type="entry name" value="EF_hand_dom"/>
</dbReference>
<dbReference type="Pfam" id="PF13202">
    <property type="entry name" value="EF-hand_5"/>
    <property type="match status" value="2"/>
</dbReference>
<dbReference type="AlphaFoldDB" id="A0A1U7CYC2"/>
<dbReference type="InterPro" id="IPR011992">
    <property type="entry name" value="EF-hand-dom_pair"/>
</dbReference>
<evidence type="ECO:0008006" key="6">
    <source>
        <dbReference type="Google" id="ProtNLM"/>
    </source>
</evidence>
<dbReference type="EMBL" id="CP019082">
    <property type="protein sequence ID" value="APW63952.1"/>
    <property type="molecule type" value="Genomic_DNA"/>
</dbReference>
<dbReference type="InterPro" id="IPR013766">
    <property type="entry name" value="Thioredoxin_domain"/>
</dbReference>
<dbReference type="CDD" id="cd02966">
    <property type="entry name" value="TlpA_like_family"/>
    <property type="match status" value="1"/>
</dbReference>
<keyword evidence="1" id="KW-0732">Signal</keyword>
<dbReference type="Pfam" id="PF00837">
    <property type="entry name" value="T4_deiodinase"/>
    <property type="match status" value="1"/>
</dbReference>
<evidence type="ECO:0000259" key="2">
    <source>
        <dbReference type="PROSITE" id="PS50222"/>
    </source>
</evidence>
<dbReference type="InterPro" id="IPR018247">
    <property type="entry name" value="EF_Hand_1_Ca_BS"/>
</dbReference>
<organism evidence="4 5">
    <name type="scientific">Paludisphaera borealis</name>
    <dbReference type="NCBI Taxonomy" id="1387353"/>
    <lineage>
        <taxon>Bacteria</taxon>
        <taxon>Pseudomonadati</taxon>
        <taxon>Planctomycetota</taxon>
        <taxon>Planctomycetia</taxon>
        <taxon>Isosphaerales</taxon>
        <taxon>Isosphaeraceae</taxon>
        <taxon>Paludisphaera</taxon>
    </lineage>
</organism>
<dbReference type="RefSeq" id="WP_076350250.1">
    <property type="nucleotide sequence ID" value="NZ_CP019082.1"/>
</dbReference>
<evidence type="ECO:0000259" key="3">
    <source>
        <dbReference type="PROSITE" id="PS51352"/>
    </source>
</evidence>
<dbReference type="PROSITE" id="PS00018">
    <property type="entry name" value="EF_HAND_1"/>
    <property type="match status" value="2"/>
</dbReference>
<protein>
    <recommendedName>
        <fullName evidence="6">Iodothyronine deiodinase</fullName>
    </recommendedName>
</protein>
<keyword evidence="5" id="KW-1185">Reference proteome</keyword>
<sequence>MHMRTFLRAVASAAACCGLGVGLASAEEPRNPQSRPTEDVGKALREAWPDRPEWLDMYTAILSDEPMGATNGWFRTAVTQSRYGWDATRKKFDRDGDGKVGRDEYPGGEDAFARLDRDHDKSLSAADFDFSNAYAPSPGSMLFSKLDRDGSGKVTKVEIEAFFKAADADDAGFLSRLELEQALPMPSMSMSSGDRPSKTQLIRGLFKQEVGSLQPGPKLDESAPDFTLKTNDGKSELTLSKLIGPKPVVLIFGNFTCGPFRSQSGNFEKLYRRYGDQATFVMVYVREAHPTDGWRMQSNERVGVATAQPQTYDERAIVALRCGKLLDLGFPMLVDTIDDAVGARYSGMPGRFYLIDKAGKIAFKNARGPFGFKPAELEQALILLLQEEGAPANRQANATETAPPARPAR</sequence>
<dbReference type="Gene3D" id="3.40.30.10">
    <property type="entry name" value="Glutaredoxin"/>
    <property type="match status" value="1"/>
</dbReference>
<dbReference type="STRING" id="1387353.BSF38_05540"/>
<dbReference type="GO" id="GO:0004800">
    <property type="term" value="F:thyroxine 5'-deiodinase activity"/>
    <property type="evidence" value="ECO:0007669"/>
    <property type="project" value="InterPro"/>
</dbReference>
<evidence type="ECO:0000313" key="5">
    <source>
        <dbReference type="Proteomes" id="UP000186309"/>
    </source>
</evidence>
<feature type="domain" description="EF-hand" evidence="2">
    <location>
        <begin position="142"/>
        <end position="169"/>
    </location>
</feature>
<evidence type="ECO:0000313" key="4">
    <source>
        <dbReference type="EMBL" id="APW63952.1"/>
    </source>
</evidence>
<dbReference type="OrthoDB" id="213507at2"/>
<dbReference type="KEGG" id="pbor:BSF38_05540"/>